<keyword evidence="3" id="KW-1185">Reference proteome</keyword>
<evidence type="ECO:0000256" key="1">
    <source>
        <dbReference type="SAM" id="MobiDB-lite"/>
    </source>
</evidence>
<sequence>MFLADRLEASNEDTDLDAPLADDPLSISTKTVEVDNGVTSRRISTTDAGRAPRDRGDVESLFSTPKDGPQNEVYEESGNAYSSDGYLKK</sequence>
<dbReference type="Proteomes" id="UP000784294">
    <property type="component" value="Unassembled WGS sequence"/>
</dbReference>
<dbReference type="AlphaFoldDB" id="A0A3S5AYC6"/>
<gene>
    <name evidence="2" type="ORF">PXEA_LOCUS1578</name>
</gene>
<proteinExistence type="predicted"/>
<feature type="region of interest" description="Disordered" evidence="1">
    <location>
        <begin position="1"/>
        <end position="89"/>
    </location>
</feature>
<feature type="compositionally biased region" description="Polar residues" evidence="1">
    <location>
        <begin position="26"/>
        <end position="47"/>
    </location>
</feature>
<name>A0A3S5AYC6_9PLAT</name>
<dbReference type="EMBL" id="CAAALY010003246">
    <property type="protein sequence ID" value="VEL08138.1"/>
    <property type="molecule type" value="Genomic_DNA"/>
</dbReference>
<evidence type="ECO:0000313" key="3">
    <source>
        <dbReference type="Proteomes" id="UP000784294"/>
    </source>
</evidence>
<comment type="caution">
    <text evidence="2">The sequence shown here is derived from an EMBL/GenBank/DDBJ whole genome shotgun (WGS) entry which is preliminary data.</text>
</comment>
<evidence type="ECO:0000313" key="2">
    <source>
        <dbReference type="EMBL" id="VEL08138.1"/>
    </source>
</evidence>
<accession>A0A3S5AYC6</accession>
<reference evidence="2" key="1">
    <citation type="submission" date="2018-11" db="EMBL/GenBank/DDBJ databases">
        <authorList>
            <consortium name="Pathogen Informatics"/>
        </authorList>
    </citation>
    <scope>NUCLEOTIDE SEQUENCE</scope>
</reference>
<organism evidence="2 3">
    <name type="scientific">Protopolystoma xenopodis</name>
    <dbReference type="NCBI Taxonomy" id="117903"/>
    <lineage>
        <taxon>Eukaryota</taxon>
        <taxon>Metazoa</taxon>
        <taxon>Spiralia</taxon>
        <taxon>Lophotrochozoa</taxon>
        <taxon>Platyhelminthes</taxon>
        <taxon>Monogenea</taxon>
        <taxon>Polyopisthocotylea</taxon>
        <taxon>Polystomatidea</taxon>
        <taxon>Polystomatidae</taxon>
        <taxon>Protopolystoma</taxon>
    </lineage>
</organism>
<protein>
    <submittedName>
        <fullName evidence="2">Uncharacterized protein</fullName>
    </submittedName>
</protein>